<evidence type="ECO:0000313" key="6">
    <source>
        <dbReference type="EMBL" id="AJQ97627.1"/>
    </source>
</evidence>
<evidence type="ECO:0000256" key="1">
    <source>
        <dbReference type="ARBA" id="ARBA00023015"/>
    </source>
</evidence>
<dbReference type="PANTHER" id="PTHR47894:SF1">
    <property type="entry name" value="HTH-TYPE TRANSCRIPTIONAL REGULATOR VQSM"/>
    <property type="match status" value="1"/>
</dbReference>
<evidence type="ECO:0000256" key="2">
    <source>
        <dbReference type="ARBA" id="ARBA00023125"/>
    </source>
</evidence>
<dbReference type="GO" id="GO:0005829">
    <property type="term" value="C:cytosol"/>
    <property type="evidence" value="ECO:0007669"/>
    <property type="project" value="TreeGrafter"/>
</dbReference>
<dbReference type="Proteomes" id="UP000032266">
    <property type="component" value="Chromosome"/>
</dbReference>
<evidence type="ECO:0000259" key="4">
    <source>
        <dbReference type="PROSITE" id="PS01124"/>
    </source>
</evidence>
<dbReference type="InterPro" id="IPR013976">
    <property type="entry name" value="HDOD"/>
</dbReference>
<dbReference type="STRING" id="1445510.YC6258_05599"/>
<keyword evidence="1" id="KW-0805">Transcription regulation</keyword>
<dbReference type="OrthoDB" id="5582699at2"/>
<dbReference type="EMBL" id="CP007142">
    <property type="protein sequence ID" value="AJQ97627.1"/>
    <property type="molecule type" value="Genomic_DNA"/>
</dbReference>
<dbReference type="GO" id="GO:0000976">
    <property type="term" value="F:transcription cis-regulatory region binding"/>
    <property type="evidence" value="ECO:0007669"/>
    <property type="project" value="TreeGrafter"/>
</dbReference>
<dbReference type="HOGENOM" id="CLU_433307_0_0_6"/>
<dbReference type="AlphaFoldDB" id="A0A0C5VSG0"/>
<accession>A0A0C5VSG0</accession>
<dbReference type="PANTHER" id="PTHR47894">
    <property type="entry name" value="HTH-TYPE TRANSCRIPTIONAL REGULATOR GADX"/>
    <property type="match status" value="1"/>
</dbReference>
<protein>
    <submittedName>
        <fullName evidence="6">Putative signal transduction protein</fullName>
    </submittedName>
</protein>
<feature type="domain" description="HDOD" evidence="5">
    <location>
        <begin position="360"/>
        <end position="559"/>
    </location>
</feature>
<dbReference type="SUPFAM" id="SSF46689">
    <property type="entry name" value="Homeodomain-like"/>
    <property type="match status" value="1"/>
</dbReference>
<evidence type="ECO:0000256" key="3">
    <source>
        <dbReference type="ARBA" id="ARBA00023163"/>
    </source>
</evidence>
<keyword evidence="2" id="KW-0238">DNA-binding</keyword>
<dbReference type="Pfam" id="PF12833">
    <property type="entry name" value="HTH_18"/>
    <property type="match status" value="1"/>
</dbReference>
<dbReference type="RefSeq" id="WP_044619332.1">
    <property type="nucleotide sequence ID" value="NZ_CP007142.1"/>
</dbReference>
<dbReference type="Pfam" id="PF12625">
    <property type="entry name" value="Arabinose_bd"/>
    <property type="match status" value="1"/>
</dbReference>
<feature type="domain" description="HTH araC/xylS-type" evidence="4">
    <location>
        <begin position="243"/>
        <end position="341"/>
    </location>
</feature>
<dbReference type="InterPro" id="IPR032687">
    <property type="entry name" value="AraC-type_N"/>
</dbReference>
<dbReference type="GO" id="GO:0003700">
    <property type="term" value="F:DNA-binding transcription factor activity"/>
    <property type="evidence" value="ECO:0007669"/>
    <property type="project" value="InterPro"/>
</dbReference>
<dbReference type="InterPro" id="IPR018060">
    <property type="entry name" value="HTH_AraC"/>
</dbReference>
<dbReference type="PROSITE" id="PS51833">
    <property type="entry name" value="HDOD"/>
    <property type="match status" value="1"/>
</dbReference>
<dbReference type="Gene3D" id="1.10.3210.10">
    <property type="entry name" value="Hypothetical protein af1432"/>
    <property type="match status" value="1"/>
</dbReference>
<evidence type="ECO:0000259" key="5">
    <source>
        <dbReference type="PROSITE" id="PS51833"/>
    </source>
</evidence>
<dbReference type="SMART" id="SM00342">
    <property type="entry name" value="HTH_ARAC"/>
    <property type="match status" value="1"/>
</dbReference>
<evidence type="ECO:0000313" key="7">
    <source>
        <dbReference type="Proteomes" id="UP000032266"/>
    </source>
</evidence>
<reference evidence="6 7" key="1">
    <citation type="submission" date="2014-01" db="EMBL/GenBank/DDBJ databases">
        <title>Full genme sequencing of cellulolytic bacterium Gynuella sunshinyii YC6258T gen. nov., sp. nov.</title>
        <authorList>
            <person name="Khan H."/>
            <person name="Chung E.J."/>
            <person name="Chung Y.R."/>
        </authorList>
    </citation>
    <scope>NUCLEOTIDE SEQUENCE [LARGE SCALE GENOMIC DNA]</scope>
    <source>
        <strain evidence="6 7">YC6258</strain>
    </source>
</reference>
<dbReference type="SUPFAM" id="SSF109604">
    <property type="entry name" value="HD-domain/PDEase-like"/>
    <property type="match status" value="1"/>
</dbReference>
<dbReference type="InterPro" id="IPR009057">
    <property type="entry name" value="Homeodomain-like_sf"/>
</dbReference>
<dbReference type="KEGG" id="gsn:YC6258_05599"/>
<name>A0A0C5VSG0_9GAMM</name>
<gene>
    <name evidence="6" type="ORF">YC6258_05599</name>
</gene>
<proteinExistence type="predicted"/>
<keyword evidence="3" id="KW-0804">Transcription</keyword>
<organism evidence="6 7">
    <name type="scientific">Gynuella sunshinyii YC6258</name>
    <dbReference type="NCBI Taxonomy" id="1445510"/>
    <lineage>
        <taxon>Bacteria</taxon>
        <taxon>Pseudomonadati</taxon>
        <taxon>Pseudomonadota</taxon>
        <taxon>Gammaproteobacteria</taxon>
        <taxon>Oceanospirillales</taxon>
        <taxon>Saccharospirillaceae</taxon>
        <taxon>Gynuella</taxon>
    </lineage>
</organism>
<dbReference type="Gene3D" id="1.10.10.60">
    <property type="entry name" value="Homeodomain-like"/>
    <property type="match status" value="1"/>
</dbReference>
<sequence>MLGTVMVNQISSYSLQLVAPVRHHFLGRGEVFELAERLYGPFDWGPFNPQSRVEMQTLEKLLQWLVETTGHQNMHLQVANSLDVGQFGAVSYYLLSCSSLHEFFVQLTRVQELLFARTEPLTMRHDEFGLYLEMKLSHTATLQVQRRIEYVFANILRMIRSIAGNQCVPERLELPWADNDRKEGLQQAFECLVEYNSQKIRCVFDSRWMVENLANANPSMLEILRPEVDRMLNSYHKGTTFIQRIYEILIGMDSLVGVTLTSIAQAMAMSESTLKRRLADEAATFKSLITSYRQTRTLELLGLQDIDYDRIAHQLGFSERASFERAFKGWYGLTPSKFRNLTRLCTISTPQIDLQQDSHLPSAPGVCRDVIMLLNDDQYEMGSLVSIIRQDPVLTGKIIGMANSAFFGASPVLELEQAIINVLGADTVMNLAIAMLAGSELTRHHPDLIDLGEFWTQSLSAAWWAEQLSHQAGNNKAVCHQHYLVALLAQIGLLLLASLRPQEIKVVWPLLNESQSLQEQIRIEQRALGINRFEASSILLAHWKLPGAVVQQIQAISNILRKIHRDGPDVKIVLAGVVMSRNMDHNDLGRVLDQIQSWFPFRMDDSIKALLSENARRVIPEIRELAHHMCA</sequence>
<dbReference type="PROSITE" id="PS01124">
    <property type="entry name" value="HTH_ARAC_FAMILY_2"/>
    <property type="match status" value="1"/>
</dbReference>
<dbReference type="Pfam" id="PF08668">
    <property type="entry name" value="HDOD"/>
    <property type="match status" value="1"/>
</dbReference>
<keyword evidence="7" id="KW-1185">Reference proteome</keyword>